<dbReference type="Proteomes" id="UP000799423">
    <property type="component" value="Unassembled WGS sequence"/>
</dbReference>
<accession>A0A6A7AQI2</accession>
<sequence length="143" mass="15388">MPTYPQCLGGPSCVAELMKRGAASASRQSPASWPLLIFTITATRPGTAQPPLAAARAVEYSRTGYPHPRSEVCTLHPLSLSKLLSLAVAPTLHNAACAEDHGALPHEDAQRGRCRGHAEGLQRFQDHVGKGMFLLFLLFLFLS</sequence>
<keyword evidence="2" id="KW-1185">Reference proteome</keyword>
<protein>
    <submittedName>
        <fullName evidence="1">Uncharacterized protein</fullName>
    </submittedName>
</protein>
<evidence type="ECO:0000313" key="1">
    <source>
        <dbReference type="EMBL" id="KAF2845556.1"/>
    </source>
</evidence>
<name>A0A6A7AQI2_9PLEO</name>
<dbReference type="AlphaFoldDB" id="A0A6A7AQI2"/>
<reference evidence="1" key="1">
    <citation type="submission" date="2020-01" db="EMBL/GenBank/DDBJ databases">
        <authorList>
            <consortium name="DOE Joint Genome Institute"/>
            <person name="Haridas S."/>
            <person name="Albert R."/>
            <person name="Binder M."/>
            <person name="Bloem J."/>
            <person name="Labutti K."/>
            <person name="Salamov A."/>
            <person name="Andreopoulos B."/>
            <person name="Baker S.E."/>
            <person name="Barry K."/>
            <person name="Bills G."/>
            <person name="Bluhm B.H."/>
            <person name="Cannon C."/>
            <person name="Castanera R."/>
            <person name="Culley D.E."/>
            <person name="Daum C."/>
            <person name="Ezra D."/>
            <person name="Gonzalez J.B."/>
            <person name="Henrissat B."/>
            <person name="Kuo A."/>
            <person name="Liang C."/>
            <person name="Lipzen A."/>
            <person name="Lutzoni F."/>
            <person name="Magnuson J."/>
            <person name="Mondo S."/>
            <person name="Nolan M."/>
            <person name="Ohm R."/>
            <person name="Pangilinan J."/>
            <person name="Park H.-J."/>
            <person name="Ramirez L."/>
            <person name="Alfaro M."/>
            <person name="Sun H."/>
            <person name="Tritt A."/>
            <person name="Yoshinaga Y."/>
            <person name="Zwiers L.-H."/>
            <person name="Turgeon B.G."/>
            <person name="Goodwin S.B."/>
            <person name="Spatafora J.W."/>
            <person name="Crous P.W."/>
            <person name="Grigoriev I.V."/>
        </authorList>
    </citation>
    <scope>NUCLEOTIDE SEQUENCE</scope>
    <source>
        <strain evidence="1">IPT5</strain>
    </source>
</reference>
<gene>
    <name evidence="1" type="ORF">T440DRAFT_263909</name>
</gene>
<proteinExistence type="predicted"/>
<organism evidence="1 2">
    <name type="scientific">Plenodomus tracheiphilus IPT5</name>
    <dbReference type="NCBI Taxonomy" id="1408161"/>
    <lineage>
        <taxon>Eukaryota</taxon>
        <taxon>Fungi</taxon>
        <taxon>Dikarya</taxon>
        <taxon>Ascomycota</taxon>
        <taxon>Pezizomycotina</taxon>
        <taxon>Dothideomycetes</taxon>
        <taxon>Pleosporomycetidae</taxon>
        <taxon>Pleosporales</taxon>
        <taxon>Pleosporineae</taxon>
        <taxon>Leptosphaeriaceae</taxon>
        <taxon>Plenodomus</taxon>
    </lineage>
</organism>
<evidence type="ECO:0000313" key="2">
    <source>
        <dbReference type="Proteomes" id="UP000799423"/>
    </source>
</evidence>
<dbReference type="EMBL" id="MU006345">
    <property type="protein sequence ID" value="KAF2845556.1"/>
    <property type="molecule type" value="Genomic_DNA"/>
</dbReference>